<evidence type="ECO:0000313" key="3">
    <source>
        <dbReference type="Proteomes" id="UP001501521"/>
    </source>
</evidence>
<keyword evidence="3" id="KW-1185">Reference proteome</keyword>
<evidence type="ECO:0000259" key="1">
    <source>
        <dbReference type="Pfam" id="PF24481"/>
    </source>
</evidence>
<accession>A0ABP9FM84</accession>
<protein>
    <submittedName>
        <fullName evidence="2">C4-type zinc ribbon domain-containing protein</fullName>
    </submittedName>
</protein>
<reference evidence="3" key="1">
    <citation type="journal article" date="2019" name="Int. J. Syst. Evol. Microbiol.">
        <title>The Global Catalogue of Microorganisms (GCM) 10K type strain sequencing project: providing services to taxonomists for standard genome sequencing and annotation.</title>
        <authorList>
            <consortium name="The Broad Institute Genomics Platform"/>
            <consortium name="The Broad Institute Genome Sequencing Center for Infectious Disease"/>
            <person name="Wu L."/>
            <person name="Ma J."/>
        </authorList>
    </citation>
    <scope>NUCLEOTIDE SEQUENCE [LARGE SCALE GENOMIC DNA]</scope>
    <source>
        <strain evidence="3">JCM 19125</strain>
    </source>
</reference>
<dbReference type="PANTHER" id="PTHR39082">
    <property type="entry name" value="PHOSPHOLIPASE C-BETA-2-RELATED"/>
    <property type="match status" value="1"/>
</dbReference>
<feature type="domain" description="CT398-like coiled coil hairpin" evidence="1">
    <location>
        <begin position="14"/>
        <end position="194"/>
    </location>
</feature>
<dbReference type="Proteomes" id="UP001501521">
    <property type="component" value="Unassembled WGS sequence"/>
</dbReference>
<sequence length="246" mass="26849">MLADPADQRTLLTLADLDSEVARVQHTARSLPQHKTIADLMGARKSAADELVASSTHADDLQVAVRKAETDLAPVRSRLERTEQRVADGSVTDPKTLRSLTEEVEHLKKRIGELEDEQLEVMGRLEDAVAHRDKVAARKTEIETRLRSAVAERDEAVAKLSQEAKDLTATRGPVAAKVPAPLMSLYEKLRASTGLGAALLKAGRCTGCQLQLTLTDLDNYRKAPANQVLRCAECDRILVRTAESGL</sequence>
<name>A0ABP9FM84_9ACTN</name>
<dbReference type="Gene3D" id="1.10.287.1490">
    <property type="match status" value="1"/>
</dbReference>
<proteinExistence type="predicted"/>
<dbReference type="EMBL" id="BAABLV010000036">
    <property type="protein sequence ID" value="GAA4904466.1"/>
    <property type="molecule type" value="Genomic_DNA"/>
</dbReference>
<dbReference type="Pfam" id="PF24481">
    <property type="entry name" value="CT398_CC"/>
    <property type="match status" value="1"/>
</dbReference>
<dbReference type="InterPro" id="IPR052376">
    <property type="entry name" value="Oxidative_Scav/Glycosyltrans"/>
</dbReference>
<evidence type="ECO:0000313" key="2">
    <source>
        <dbReference type="EMBL" id="GAA4904466.1"/>
    </source>
</evidence>
<dbReference type="RefSeq" id="WP_345583241.1">
    <property type="nucleotide sequence ID" value="NZ_BAABLV010000036.1"/>
</dbReference>
<organism evidence="2 3">
    <name type="scientific">Tessaracoccus lubricantis</name>
    <dbReference type="NCBI Taxonomy" id="545543"/>
    <lineage>
        <taxon>Bacteria</taxon>
        <taxon>Bacillati</taxon>
        <taxon>Actinomycetota</taxon>
        <taxon>Actinomycetes</taxon>
        <taxon>Propionibacteriales</taxon>
        <taxon>Propionibacteriaceae</taxon>
        <taxon>Tessaracoccus</taxon>
    </lineage>
</organism>
<dbReference type="InterPro" id="IPR056003">
    <property type="entry name" value="CT398_CC_hairpin"/>
</dbReference>
<gene>
    <name evidence="2" type="ORF">GCM10025789_24470</name>
</gene>
<comment type="caution">
    <text evidence="2">The sequence shown here is derived from an EMBL/GenBank/DDBJ whole genome shotgun (WGS) entry which is preliminary data.</text>
</comment>
<dbReference type="PANTHER" id="PTHR39082:SF1">
    <property type="entry name" value="SCAVENGER RECEPTOR CLASS A MEMBER 3"/>
    <property type="match status" value="1"/>
</dbReference>